<dbReference type="SUPFAM" id="SSF53098">
    <property type="entry name" value="Ribonuclease H-like"/>
    <property type="match status" value="1"/>
</dbReference>
<name>A0A397Y035_BRACM</name>
<proteinExistence type="predicted"/>
<protein>
    <recommendedName>
        <fullName evidence="2">RNase H type-1 domain-containing protein</fullName>
    </recommendedName>
</protein>
<evidence type="ECO:0000259" key="2">
    <source>
        <dbReference type="Pfam" id="PF13456"/>
    </source>
</evidence>
<dbReference type="Gene3D" id="3.30.420.10">
    <property type="entry name" value="Ribonuclease H-like superfamily/Ribonuclease H"/>
    <property type="match status" value="1"/>
</dbReference>
<organism evidence="3 4">
    <name type="scientific">Brassica campestris</name>
    <name type="common">Field mustard</name>
    <dbReference type="NCBI Taxonomy" id="3711"/>
    <lineage>
        <taxon>Eukaryota</taxon>
        <taxon>Viridiplantae</taxon>
        <taxon>Streptophyta</taxon>
        <taxon>Embryophyta</taxon>
        <taxon>Tracheophyta</taxon>
        <taxon>Spermatophyta</taxon>
        <taxon>Magnoliopsida</taxon>
        <taxon>eudicotyledons</taxon>
        <taxon>Gunneridae</taxon>
        <taxon>Pentapetalae</taxon>
        <taxon>rosids</taxon>
        <taxon>malvids</taxon>
        <taxon>Brassicales</taxon>
        <taxon>Brassicaceae</taxon>
        <taxon>Brassiceae</taxon>
        <taxon>Brassica</taxon>
    </lineage>
</organism>
<gene>
    <name evidence="3" type="ORF">BRARA_I03208</name>
</gene>
<reference evidence="3 4" key="1">
    <citation type="submission" date="2018-06" db="EMBL/GenBank/DDBJ databases">
        <title>WGS assembly of Brassica rapa FPsc.</title>
        <authorList>
            <person name="Bowman J."/>
            <person name="Kohchi T."/>
            <person name="Yamato K."/>
            <person name="Jenkins J."/>
            <person name="Shu S."/>
            <person name="Ishizaki K."/>
            <person name="Yamaoka S."/>
            <person name="Nishihama R."/>
            <person name="Nakamura Y."/>
            <person name="Berger F."/>
            <person name="Adam C."/>
            <person name="Aki S."/>
            <person name="Althoff F."/>
            <person name="Araki T."/>
            <person name="Arteaga-Vazquez M."/>
            <person name="Balasubrmanian S."/>
            <person name="Bauer D."/>
            <person name="Boehm C."/>
            <person name="Briginshaw L."/>
            <person name="Caballero-Perez J."/>
            <person name="Catarino B."/>
            <person name="Chen F."/>
            <person name="Chiyoda S."/>
            <person name="Chovatia M."/>
            <person name="Davies K."/>
            <person name="Delmans M."/>
            <person name="Demura T."/>
            <person name="Dierschke T."/>
            <person name="Dolan L."/>
            <person name="Dorantes-Acosta A."/>
            <person name="Eklund D."/>
            <person name="Florent S."/>
            <person name="Flores-Sandoval E."/>
            <person name="Fujiyama A."/>
            <person name="Fukuzawa H."/>
            <person name="Galik B."/>
            <person name="Grimanelli D."/>
            <person name="Grimwood J."/>
            <person name="Grossniklaus U."/>
            <person name="Hamada T."/>
            <person name="Haseloff J."/>
            <person name="Hetherington A."/>
            <person name="Higo A."/>
            <person name="Hirakawa Y."/>
            <person name="Hundley H."/>
            <person name="Ikeda Y."/>
            <person name="Inoue K."/>
            <person name="Inoue S."/>
            <person name="Ishida S."/>
            <person name="Jia Q."/>
            <person name="Kakita M."/>
            <person name="Kanazawa T."/>
            <person name="Kawai Y."/>
            <person name="Kawashima T."/>
            <person name="Kennedy M."/>
            <person name="Kinose K."/>
            <person name="Kinoshita T."/>
            <person name="Kohara Y."/>
            <person name="Koide E."/>
            <person name="Komatsu K."/>
            <person name="Kopischke S."/>
            <person name="Kubo M."/>
            <person name="Kyozuka J."/>
            <person name="Lagercrantz U."/>
            <person name="Lin S."/>
            <person name="Lindquist E."/>
            <person name="Lipzen A."/>
            <person name="Lu C."/>
            <person name="Luna E."/>
            <person name="Martienssen R."/>
            <person name="Minamino N."/>
            <person name="Mizutani M."/>
            <person name="Mizutani M."/>
            <person name="Mochizuki N."/>
            <person name="Monte I."/>
            <person name="Mosher R."/>
            <person name="Nagasaki H."/>
            <person name="Nakagami H."/>
            <person name="Naramoto S."/>
            <person name="Nishitani K."/>
            <person name="Ohtani M."/>
            <person name="Okamoto T."/>
            <person name="Okumura M."/>
            <person name="Phillips J."/>
            <person name="Pollak B."/>
            <person name="Reinders A."/>
            <person name="Roevekamp M."/>
            <person name="Sano R."/>
            <person name="Sawa S."/>
            <person name="Schmid M."/>
            <person name="Shirakawa M."/>
            <person name="Solano R."/>
            <person name="Spunde A."/>
            <person name="Suetsugu N."/>
            <person name="Sugano S."/>
            <person name="Sugiyama A."/>
            <person name="Sun R."/>
            <person name="Suzuki Y."/>
            <person name="Takenaka M."/>
            <person name="Takezawa D."/>
            <person name="Tomogane H."/>
            <person name="Tsuzuki M."/>
            <person name="Ueda T."/>
            <person name="Umeda M."/>
            <person name="Ward J."/>
            <person name="Watanabe Y."/>
            <person name="Yazaki K."/>
            <person name="Yokoyama R."/>
            <person name="Yoshitake Y."/>
            <person name="Yotsui I."/>
            <person name="Zachgo S."/>
            <person name="Schmutz J."/>
        </authorList>
    </citation>
    <scope>NUCLEOTIDE SEQUENCE [LARGE SCALE GENOMIC DNA]</scope>
    <source>
        <strain evidence="4">cv. B-3</strain>
    </source>
</reference>
<evidence type="ECO:0000313" key="3">
    <source>
        <dbReference type="EMBL" id="RID46557.1"/>
    </source>
</evidence>
<dbReference type="InterPro" id="IPR036397">
    <property type="entry name" value="RNaseH_sf"/>
</dbReference>
<evidence type="ECO:0000256" key="1">
    <source>
        <dbReference type="SAM" id="MobiDB-lite"/>
    </source>
</evidence>
<sequence>MDVKYIWKARNDKLFNGKDVSPIDILQHASLETECWRKANEKEEANDDQDDSPTTEMETGAPWIPGIPTCQIDASWINNGSVSGLGWSLKDQIGSEYFGLRACHRSLSALHAEMEGLLWAASCMRSRRITSIRFETDCSDLVDMTENPMDWPAFTAEIEAFQRLHEDFEDVSLSHIFRSRNGRADALVKNARTRGYLFSHIDQTRTDGDVLRRIGSRNHIWKPPSCRSDKRLPEEGKEKQKHWKRGWWGVKMLEFHDPESRRKRRDAGYKVYSVEQKMKGSIEKASNASKTLSVFPENRFSTFFLSLYI</sequence>
<dbReference type="InterPro" id="IPR021899">
    <property type="entry name" value="DUF3511"/>
</dbReference>
<dbReference type="CDD" id="cd06222">
    <property type="entry name" value="RNase_H_like"/>
    <property type="match status" value="1"/>
</dbReference>
<dbReference type="EMBL" id="CM010636">
    <property type="protein sequence ID" value="RID46557.1"/>
    <property type="molecule type" value="Genomic_DNA"/>
</dbReference>
<feature type="compositionally biased region" description="Acidic residues" evidence="1">
    <location>
        <begin position="44"/>
        <end position="53"/>
    </location>
</feature>
<dbReference type="Proteomes" id="UP000264353">
    <property type="component" value="Chromosome A9"/>
</dbReference>
<feature type="region of interest" description="Disordered" evidence="1">
    <location>
        <begin position="41"/>
        <end position="63"/>
    </location>
</feature>
<dbReference type="PANTHER" id="PTHR34146">
    <property type="entry name" value="POLYNUCLEOTIDYL TRANSFERASE, RIBONUCLEASE H-LIKE SUPERFAMILY PROTEIN-RELATED"/>
    <property type="match status" value="1"/>
</dbReference>
<dbReference type="InterPro" id="IPR002156">
    <property type="entry name" value="RNaseH_domain"/>
</dbReference>
<dbReference type="GO" id="GO:0004523">
    <property type="term" value="F:RNA-DNA hybrid ribonuclease activity"/>
    <property type="evidence" value="ECO:0007669"/>
    <property type="project" value="InterPro"/>
</dbReference>
<accession>A0A397Y035</accession>
<dbReference type="Pfam" id="PF12023">
    <property type="entry name" value="DUF3511"/>
    <property type="match status" value="1"/>
</dbReference>
<dbReference type="AlphaFoldDB" id="A0A397Y035"/>
<dbReference type="PANTHER" id="PTHR34146:SF3">
    <property type="entry name" value="POLYNUCLEOTIDYL TRANSFERASE, RIBONUCLEASE H-LIKE SUPERFAMILY PROTEIN"/>
    <property type="match status" value="1"/>
</dbReference>
<dbReference type="GO" id="GO:0003676">
    <property type="term" value="F:nucleic acid binding"/>
    <property type="evidence" value="ECO:0007669"/>
    <property type="project" value="InterPro"/>
</dbReference>
<dbReference type="InterPro" id="IPR044730">
    <property type="entry name" value="RNase_H-like_dom_plant"/>
</dbReference>
<dbReference type="InterPro" id="IPR012337">
    <property type="entry name" value="RNaseH-like_sf"/>
</dbReference>
<evidence type="ECO:0000313" key="4">
    <source>
        <dbReference type="Proteomes" id="UP000264353"/>
    </source>
</evidence>
<dbReference type="Pfam" id="PF13456">
    <property type="entry name" value="RVT_3"/>
    <property type="match status" value="1"/>
</dbReference>
<feature type="domain" description="RNase H type-1" evidence="2">
    <location>
        <begin position="72"/>
        <end position="191"/>
    </location>
</feature>